<feature type="region of interest" description="Disordered" evidence="11">
    <location>
        <begin position="531"/>
        <end position="604"/>
    </location>
</feature>
<dbReference type="Gene3D" id="3.30.1600.10">
    <property type="entry name" value="SIR2/SIRT2 'Small Domain"/>
    <property type="match status" value="1"/>
</dbReference>
<dbReference type="PROSITE" id="PS50305">
    <property type="entry name" value="SIRTUIN"/>
    <property type="match status" value="1"/>
</dbReference>
<dbReference type="GO" id="GO:0017136">
    <property type="term" value="F:histone deacetylase activity, NAD-dependent"/>
    <property type="evidence" value="ECO:0007669"/>
    <property type="project" value="TreeGrafter"/>
</dbReference>
<feature type="binding site" evidence="10">
    <location>
        <position position="394"/>
    </location>
    <ligand>
        <name>Zn(2+)</name>
        <dbReference type="ChEBI" id="CHEBI:29105"/>
    </ligand>
</feature>
<dbReference type="GeneID" id="100167327"/>
<comment type="subcellular location">
    <subcellularLocation>
        <location evidence="2">Nucleus</location>
    </subcellularLocation>
</comment>
<dbReference type="InterPro" id="IPR050134">
    <property type="entry name" value="NAD-dep_sirtuin_deacylases"/>
</dbReference>
<comment type="similarity">
    <text evidence="3">Belongs to the sirtuin family. Class I subfamily.</text>
</comment>
<keyword evidence="9" id="KW-0539">Nucleus</keyword>
<feature type="compositionally biased region" description="Acidic residues" evidence="11">
    <location>
        <begin position="159"/>
        <end position="181"/>
    </location>
</feature>
<feature type="region of interest" description="Disordered" evidence="11">
    <location>
        <begin position="44"/>
        <end position="83"/>
    </location>
</feature>
<dbReference type="GO" id="GO:0046872">
    <property type="term" value="F:metal ion binding"/>
    <property type="evidence" value="ECO:0007669"/>
    <property type="project" value="UniProtKB-KW"/>
</dbReference>
<dbReference type="InterPro" id="IPR029035">
    <property type="entry name" value="DHS-like_NAD/FAD-binding_dom"/>
</dbReference>
<evidence type="ECO:0000256" key="10">
    <source>
        <dbReference type="PROSITE-ProRule" id="PRU00236"/>
    </source>
</evidence>
<dbReference type="GO" id="GO:0033553">
    <property type="term" value="C:rDNA heterochromatin"/>
    <property type="evidence" value="ECO:0007669"/>
    <property type="project" value="TreeGrafter"/>
</dbReference>
<dbReference type="RefSeq" id="XP_001943036.2">
    <property type="nucleotide sequence ID" value="XM_001943001.4"/>
</dbReference>
<evidence type="ECO:0000256" key="1">
    <source>
        <dbReference type="ARBA" id="ARBA00001947"/>
    </source>
</evidence>
<feature type="compositionally biased region" description="Polar residues" evidence="11">
    <location>
        <begin position="553"/>
        <end position="565"/>
    </location>
</feature>
<evidence type="ECO:0000313" key="13">
    <source>
        <dbReference type="EnsemblMetazoa" id="XP_001943036.2"/>
    </source>
</evidence>
<evidence type="ECO:0000256" key="7">
    <source>
        <dbReference type="ARBA" id="ARBA00022833"/>
    </source>
</evidence>
<dbReference type="PANTHER" id="PTHR11085">
    <property type="entry name" value="NAD-DEPENDENT PROTEIN DEACYLASE SIRTUIN-5, MITOCHONDRIAL-RELATED"/>
    <property type="match status" value="1"/>
</dbReference>
<feature type="region of interest" description="Disordered" evidence="11">
    <location>
        <begin position="628"/>
        <end position="653"/>
    </location>
</feature>
<organism evidence="13 14">
    <name type="scientific">Acyrthosiphon pisum</name>
    <name type="common">Pea aphid</name>
    <dbReference type="NCBI Taxonomy" id="7029"/>
    <lineage>
        <taxon>Eukaryota</taxon>
        <taxon>Metazoa</taxon>
        <taxon>Ecdysozoa</taxon>
        <taxon>Arthropoda</taxon>
        <taxon>Hexapoda</taxon>
        <taxon>Insecta</taxon>
        <taxon>Pterygota</taxon>
        <taxon>Neoptera</taxon>
        <taxon>Paraneoptera</taxon>
        <taxon>Hemiptera</taxon>
        <taxon>Sternorrhyncha</taxon>
        <taxon>Aphidomorpha</taxon>
        <taxon>Aphidoidea</taxon>
        <taxon>Aphididae</taxon>
        <taxon>Macrosiphini</taxon>
        <taxon>Acyrthosiphon</taxon>
    </lineage>
</organism>
<feature type="compositionally biased region" description="Acidic residues" evidence="11">
    <location>
        <begin position="629"/>
        <end position="642"/>
    </location>
</feature>
<dbReference type="GO" id="GO:0003714">
    <property type="term" value="F:transcription corepressor activity"/>
    <property type="evidence" value="ECO:0007669"/>
    <property type="project" value="TreeGrafter"/>
</dbReference>
<dbReference type="CDD" id="cd01408">
    <property type="entry name" value="SIRT1"/>
    <property type="match status" value="1"/>
</dbReference>
<sequence length="653" mass="72919">MARRKGTGDWAGGRTVCQSSFAIGRRHYSSCCRSAARWWVGHRPSLSSSSPRRRIHYPPRPQTARTHTRAMASEDNGDFDTDLSAAPAKRMRYSFADEIARTSHFEAFGQRFTGFPSGECYANNLYQQSYKSLDTLSPNYLQPNSPTPPLTMSSSLPESPEDSSIFDESSDTKEEPEDDDSSSTSSSDSSTHSENADSEKGVPGSMDWVQRQIMGGINPRRLLHQVFGASVPSQLEDITLWRIIMSMTDDSPIRNRLRSVSSLDDVVRLLKTSNRIMVLTGAGVSVSCGIPDFRSHNGVYARLATEFPDLPDPQSMFCIDYFSKDPRPFFKFAREIYPGQFKPSPSHQFIKVLEKKGRLLRNYTQNIDTLEQVVGINNVIECHGSFATASCTQCGHKVSAETIRPDVFEQRIPRCPICVNSTGIMKPDIVFFGEGLPDSFHKAIEDDKNNCDLLIVIGSSLKVRPVARIPNMLDKHVPQILINRERLPHMNFDVELLGDSDVIVDHLCRMLGSDWTELCWCKEELTEAKTLNTPTSSPRSNEATIETVEGEMSTDSTRDSANSMSPPLGDDRFTPGTSGEQRNLSTDSTRDSGIDPDDPQKSSLAAYLPSNKYYMLKKRRYMFSGAEVDLNDMNDDSETESDSSEKSETPPLH</sequence>
<dbReference type="GO" id="GO:0005654">
    <property type="term" value="C:nucleoplasm"/>
    <property type="evidence" value="ECO:0007669"/>
    <property type="project" value="TreeGrafter"/>
</dbReference>
<accession>A0A8R1W2B0</accession>
<feature type="domain" description="Deacetylase sirtuin-type" evidence="12">
    <location>
        <begin position="256"/>
        <end position="514"/>
    </location>
</feature>
<comment type="cofactor">
    <cofactor evidence="1">
        <name>Zn(2+)</name>
        <dbReference type="ChEBI" id="CHEBI:29105"/>
    </cofactor>
</comment>
<keyword evidence="5" id="KW-0808">Transferase</keyword>
<dbReference type="SUPFAM" id="SSF52467">
    <property type="entry name" value="DHS-like NAD/FAD-binding domain"/>
    <property type="match status" value="1"/>
</dbReference>
<dbReference type="AlphaFoldDB" id="A0A8R1W2B0"/>
<keyword evidence="8" id="KW-0520">NAD</keyword>
<feature type="binding site" evidence="10">
    <location>
        <position position="415"/>
    </location>
    <ligand>
        <name>Zn(2+)</name>
        <dbReference type="ChEBI" id="CHEBI:29105"/>
    </ligand>
</feature>
<feature type="binding site" evidence="10">
    <location>
        <position position="391"/>
    </location>
    <ligand>
        <name>Zn(2+)</name>
        <dbReference type="ChEBI" id="CHEBI:29105"/>
    </ligand>
</feature>
<dbReference type="EC" id="2.3.1.286" evidence="4"/>
<evidence type="ECO:0000259" key="12">
    <source>
        <dbReference type="PROSITE" id="PS50305"/>
    </source>
</evidence>
<feature type="compositionally biased region" description="Low complexity" evidence="11">
    <location>
        <begin position="182"/>
        <end position="193"/>
    </location>
</feature>
<dbReference type="InterPro" id="IPR003000">
    <property type="entry name" value="Sirtuin"/>
</dbReference>
<dbReference type="OrthoDB" id="424302at2759"/>
<evidence type="ECO:0000256" key="11">
    <source>
        <dbReference type="SAM" id="MobiDB-lite"/>
    </source>
</evidence>
<proteinExistence type="inferred from homology"/>
<dbReference type="Gene3D" id="3.40.50.1220">
    <property type="entry name" value="TPP-binding domain"/>
    <property type="match status" value="1"/>
</dbReference>
<feature type="region of interest" description="Disordered" evidence="11">
    <location>
        <begin position="136"/>
        <end position="205"/>
    </location>
</feature>
<feature type="active site" description="Proton acceptor" evidence="10">
    <location>
        <position position="383"/>
    </location>
</feature>
<reference evidence="14" key="1">
    <citation type="submission" date="2010-06" db="EMBL/GenBank/DDBJ databases">
        <authorList>
            <person name="Jiang H."/>
            <person name="Abraham K."/>
            <person name="Ali S."/>
            <person name="Alsbrooks S.L."/>
            <person name="Anim B.N."/>
            <person name="Anosike U.S."/>
            <person name="Attaway T."/>
            <person name="Bandaranaike D.P."/>
            <person name="Battles P.K."/>
            <person name="Bell S.N."/>
            <person name="Bell A.V."/>
            <person name="Beltran B."/>
            <person name="Bickham C."/>
            <person name="Bustamante Y."/>
            <person name="Caleb T."/>
            <person name="Canada A."/>
            <person name="Cardenas V."/>
            <person name="Carter K."/>
            <person name="Chacko J."/>
            <person name="Chandrabose M.N."/>
            <person name="Chavez D."/>
            <person name="Chavez A."/>
            <person name="Chen L."/>
            <person name="Chu H.-S."/>
            <person name="Claassen K.J."/>
            <person name="Cockrell R."/>
            <person name="Collins M."/>
            <person name="Cooper J.A."/>
            <person name="Cree A."/>
            <person name="Curry S.M."/>
            <person name="Da Y."/>
            <person name="Dao M.D."/>
            <person name="Das B."/>
            <person name="Davila M.-L."/>
            <person name="Davy-Carroll L."/>
            <person name="Denson S."/>
            <person name="Dinh H."/>
            <person name="Ebong V.E."/>
            <person name="Edwards J.R."/>
            <person name="Egan A."/>
            <person name="El-Daye J."/>
            <person name="Escobedo L."/>
            <person name="Fernandez S."/>
            <person name="Fernando P.R."/>
            <person name="Flagg N."/>
            <person name="Forbes L.D."/>
            <person name="Fowler R.G."/>
            <person name="Fu Q."/>
            <person name="Gabisi R.A."/>
            <person name="Ganer J."/>
            <person name="Garbino Pronczuk A."/>
            <person name="Garcia R.M."/>
            <person name="Garner T."/>
            <person name="Garrett T.E."/>
            <person name="Gonzalez D.A."/>
            <person name="Hamid H."/>
            <person name="Hawkins E.S."/>
            <person name="Hirani K."/>
            <person name="Hogues M.E."/>
            <person name="Hollins B."/>
            <person name="Hsiao C.-H."/>
            <person name="Jabil R."/>
            <person name="James M.L."/>
            <person name="Jhangiani S.N."/>
            <person name="Johnson B."/>
            <person name="Johnson Q."/>
            <person name="Joshi V."/>
            <person name="Kalu J.B."/>
            <person name="Kam C."/>
            <person name="Kashfia A."/>
            <person name="Keebler J."/>
            <person name="Kisamo H."/>
            <person name="Kovar C.L."/>
            <person name="Lago L.A."/>
            <person name="Lai C.-Y."/>
            <person name="Laidlaw J."/>
            <person name="Lara F."/>
            <person name="Le T.-K."/>
            <person name="Lee S.L."/>
            <person name="Legall F.H."/>
            <person name="Lemon S.J."/>
            <person name="Lewis L.R."/>
            <person name="Li B."/>
            <person name="Liu Y."/>
            <person name="Liu Y.-S."/>
            <person name="Lopez J."/>
            <person name="Lozado R.J."/>
            <person name="Lu J."/>
            <person name="Madu R.C."/>
            <person name="Maheshwari M."/>
            <person name="Maheshwari R."/>
            <person name="Malloy K."/>
            <person name="Martinez E."/>
            <person name="Mathew T."/>
            <person name="Mercado I.C."/>
            <person name="Mercado C."/>
            <person name="Meyer B."/>
            <person name="Montgomery K."/>
            <person name="Morgan M.B."/>
            <person name="Munidasa M."/>
            <person name="Nazareth L.V."/>
            <person name="Nelson J."/>
            <person name="Ng B.M."/>
            <person name="Nguyen N.B."/>
            <person name="Nguyen P.Q."/>
            <person name="Nguyen T."/>
            <person name="Obregon M."/>
            <person name="Okwuonu G.O."/>
            <person name="Onwere C.G."/>
            <person name="Orozco G."/>
            <person name="Parra A."/>
            <person name="Patel S."/>
            <person name="Patil S."/>
            <person name="Perez A."/>
            <person name="Perez Y."/>
            <person name="Pham C."/>
            <person name="Primus E.L."/>
            <person name="Pu L.-L."/>
            <person name="Puazo M."/>
            <person name="Qin X."/>
            <person name="Quiroz J.B."/>
            <person name="Reese J."/>
            <person name="Richards S."/>
            <person name="Rives C.M."/>
            <person name="Robberts R."/>
            <person name="Ruiz S.J."/>
            <person name="Ruiz M.J."/>
            <person name="Santibanez J."/>
            <person name="Schneider B.W."/>
            <person name="Sisson I."/>
            <person name="Smith M."/>
            <person name="Sodergren E."/>
            <person name="Song X.-Z."/>
            <person name="Song B.B."/>
            <person name="Summersgill H."/>
            <person name="Thelus R."/>
            <person name="Thornton R.D."/>
            <person name="Trejos Z.Y."/>
            <person name="Usmani K."/>
            <person name="Vattathil S."/>
            <person name="Villasana D."/>
            <person name="Walker D.L."/>
            <person name="Wang S."/>
            <person name="Wang K."/>
            <person name="White C.S."/>
            <person name="Williams A.C."/>
            <person name="Williamson J."/>
            <person name="Wilson K."/>
            <person name="Woghiren I.O."/>
            <person name="Woodworth J.R."/>
            <person name="Worley K.C."/>
            <person name="Wright R.A."/>
            <person name="Wu W."/>
            <person name="Young L."/>
            <person name="Zhang L."/>
            <person name="Zhang J."/>
            <person name="Zhu Y."/>
            <person name="Muzny D.M."/>
            <person name="Weinstock G."/>
            <person name="Gibbs R.A."/>
        </authorList>
    </citation>
    <scope>NUCLEOTIDE SEQUENCE [LARGE SCALE GENOMIC DNA]</scope>
    <source>
        <strain evidence="14">LSR1</strain>
    </source>
</reference>
<dbReference type="GO" id="GO:0002039">
    <property type="term" value="F:p53 binding"/>
    <property type="evidence" value="ECO:0007669"/>
    <property type="project" value="TreeGrafter"/>
</dbReference>
<evidence type="ECO:0000256" key="2">
    <source>
        <dbReference type="ARBA" id="ARBA00004123"/>
    </source>
</evidence>
<keyword evidence="14" id="KW-1185">Reference proteome</keyword>
<dbReference type="KEGG" id="api:100167327"/>
<protein>
    <recommendedName>
        <fullName evidence="4">protein acetyllysine N-acetyltransferase</fullName>
        <ecNumber evidence="4">2.3.1.286</ecNumber>
    </recommendedName>
</protein>
<feature type="compositionally biased region" description="Basic and acidic residues" evidence="11">
    <location>
        <begin position="643"/>
        <end position="653"/>
    </location>
</feature>
<name>A0A8R1W2B0_ACYPI</name>
<dbReference type="InterPro" id="IPR026591">
    <property type="entry name" value="Sirtuin_cat_small_dom_sf"/>
</dbReference>
<evidence type="ECO:0000256" key="5">
    <source>
        <dbReference type="ARBA" id="ARBA00022679"/>
    </source>
</evidence>
<keyword evidence="7 10" id="KW-0862">Zinc</keyword>
<feature type="compositionally biased region" description="Polar residues" evidence="11">
    <location>
        <begin position="531"/>
        <end position="544"/>
    </location>
</feature>
<feature type="compositionally biased region" description="Polar residues" evidence="11">
    <location>
        <begin position="575"/>
        <end position="587"/>
    </location>
</feature>
<evidence type="ECO:0000256" key="9">
    <source>
        <dbReference type="ARBA" id="ARBA00023242"/>
    </source>
</evidence>
<dbReference type="FunFam" id="3.30.1600.10:FF:000013">
    <property type="entry name" value="NAD-dependent protein deacetylase sirtuin-1"/>
    <property type="match status" value="1"/>
</dbReference>
<dbReference type="Pfam" id="PF02146">
    <property type="entry name" value="SIR2"/>
    <property type="match status" value="1"/>
</dbReference>
<feature type="binding site" evidence="10">
    <location>
        <position position="418"/>
    </location>
    <ligand>
        <name>Zn(2+)</name>
        <dbReference type="ChEBI" id="CHEBI:29105"/>
    </ligand>
</feature>
<dbReference type="InterPro" id="IPR026590">
    <property type="entry name" value="Ssirtuin_cat_dom"/>
</dbReference>
<evidence type="ECO:0000313" key="14">
    <source>
        <dbReference type="Proteomes" id="UP000007819"/>
    </source>
</evidence>
<evidence type="ECO:0000256" key="3">
    <source>
        <dbReference type="ARBA" id="ARBA00006924"/>
    </source>
</evidence>
<dbReference type="GO" id="GO:0005637">
    <property type="term" value="C:nuclear inner membrane"/>
    <property type="evidence" value="ECO:0007669"/>
    <property type="project" value="TreeGrafter"/>
</dbReference>
<dbReference type="PANTHER" id="PTHR11085:SF9">
    <property type="entry name" value="NAD-DEPENDENT PROTEIN DEACETYLASE SIRTUIN-1"/>
    <property type="match status" value="1"/>
</dbReference>
<dbReference type="GO" id="GO:0070403">
    <property type="term" value="F:NAD+ binding"/>
    <property type="evidence" value="ECO:0007669"/>
    <property type="project" value="InterPro"/>
</dbReference>
<dbReference type="EnsemblMetazoa" id="XM_001943001.4">
    <property type="protein sequence ID" value="XP_001943036.2"/>
    <property type="gene ID" value="LOC100167327"/>
</dbReference>
<keyword evidence="6 10" id="KW-0479">Metal-binding</keyword>
<evidence type="ECO:0000256" key="6">
    <source>
        <dbReference type="ARBA" id="ARBA00022723"/>
    </source>
</evidence>
<reference evidence="13" key="2">
    <citation type="submission" date="2022-06" db="UniProtKB">
        <authorList>
            <consortium name="EnsemblMetazoa"/>
        </authorList>
    </citation>
    <scope>IDENTIFICATION</scope>
</reference>
<dbReference type="Proteomes" id="UP000007819">
    <property type="component" value="Chromosome A1"/>
</dbReference>
<evidence type="ECO:0000256" key="8">
    <source>
        <dbReference type="ARBA" id="ARBA00023027"/>
    </source>
</evidence>
<evidence type="ECO:0000256" key="4">
    <source>
        <dbReference type="ARBA" id="ARBA00012928"/>
    </source>
</evidence>